<keyword evidence="3 5" id="KW-1133">Transmembrane helix</keyword>
<dbReference type="Proteomes" id="UP000319143">
    <property type="component" value="Unassembled WGS sequence"/>
</dbReference>
<feature type="transmembrane region" description="Helical" evidence="5">
    <location>
        <begin position="12"/>
        <end position="30"/>
    </location>
</feature>
<evidence type="ECO:0000259" key="6">
    <source>
        <dbReference type="PROSITE" id="PS50234"/>
    </source>
</evidence>
<dbReference type="SUPFAM" id="SSF53300">
    <property type="entry name" value="vWA-like"/>
    <property type="match status" value="1"/>
</dbReference>
<evidence type="ECO:0000256" key="3">
    <source>
        <dbReference type="ARBA" id="ARBA00022989"/>
    </source>
</evidence>
<dbReference type="PANTHER" id="PTHR22550:SF5">
    <property type="entry name" value="LEUCINE ZIPPER PROTEIN 4"/>
    <property type="match status" value="1"/>
</dbReference>
<keyword evidence="4 5" id="KW-0472">Membrane</keyword>
<name>A0A5C6D972_9BACT</name>
<dbReference type="PROSITE" id="PS50234">
    <property type="entry name" value="VWFA"/>
    <property type="match status" value="1"/>
</dbReference>
<evidence type="ECO:0000256" key="4">
    <source>
        <dbReference type="ARBA" id="ARBA00023136"/>
    </source>
</evidence>
<evidence type="ECO:0000313" key="8">
    <source>
        <dbReference type="Proteomes" id="UP000319143"/>
    </source>
</evidence>
<keyword evidence="1" id="KW-1003">Cell membrane</keyword>
<dbReference type="Pfam" id="PF13519">
    <property type="entry name" value="VWA_2"/>
    <property type="match status" value="1"/>
</dbReference>
<evidence type="ECO:0000256" key="5">
    <source>
        <dbReference type="SAM" id="Phobius"/>
    </source>
</evidence>
<evidence type="ECO:0000313" key="7">
    <source>
        <dbReference type="EMBL" id="TWU31756.1"/>
    </source>
</evidence>
<dbReference type="PANTHER" id="PTHR22550">
    <property type="entry name" value="SPORE GERMINATION PROTEIN"/>
    <property type="match status" value="1"/>
</dbReference>
<protein>
    <submittedName>
        <fullName evidence="7">von Willebrand factor type A domain protein</fullName>
    </submittedName>
</protein>
<dbReference type="Gene3D" id="3.40.50.410">
    <property type="entry name" value="von Willebrand factor, type A domain"/>
    <property type="match status" value="1"/>
</dbReference>
<dbReference type="RefSeq" id="WP_231616012.1">
    <property type="nucleotide sequence ID" value="NZ_SJPV01000015.1"/>
</dbReference>
<gene>
    <name evidence="7" type="ORF">Poly41_59910</name>
</gene>
<feature type="domain" description="VWFA" evidence="6">
    <location>
        <begin position="92"/>
        <end position="229"/>
    </location>
</feature>
<evidence type="ECO:0000256" key="2">
    <source>
        <dbReference type="ARBA" id="ARBA00022692"/>
    </source>
</evidence>
<accession>A0A5C6D972</accession>
<comment type="caution">
    <text evidence="7">The sequence shown here is derived from an EMBL/GenBank/DDBJ whole genome shotgun (WGS) entry which is preliminary data.</text>
</comment>
<dbReference type="PRINTS" id="PR00453">
    <property type="entry name" value="VWFADOMAIN"/>
</dbReference>
<feature type="transmembrane region" description="Helical" evidence="5">
    <location>
        <begin position="60"/>
        <end position="79"/>
    </location>
</feature>
<dbReference type="InterPro" id="IPR002035">
    <property type="entry name" value="VWF_A"/>
</dbReference>
<dbReference type="EMBL" id="SJPV01000015">
    <property type="protein sequence ID" value="TWU31756.1"/>
    <property type="molecule type" value="Genomic_DNA"/>
</dbReference>
<sequence>MDIQYGNGAALHWLWIAVLCWGVMVAGVIFNRRRWRVFATENLVDQLVPRRSVARQTLRILLLTAAMILLSIALVDMRWGKQARQVPQQGIEVMFVLDVSRSMLAQDVTPNRLERAKQQINDMLDAMAGDRVGLVLFAGDVRQEVPMTSHYDDFRRSLKGISPESVSRGGSRLGDAIRIASEGFLTQVNDHKAMVILTDGEDQESEPVQMAQRAYQDHGIRIFTIGLGDMEQGARIPADSRRQGDYLQYEGQQVWSRLDGQILLAIATETDGAFIPAGTKQVDMGDVYRGYVSSVPQTEFEMATIDQYQPRFQWFVALALVCCVAQIGVGRSAVAAEQS</sequence>
<evidence type="ECO:0000256" key="1">
    <source>
        <dbReference type="ARBA" id="ARBA00022475"/>
    </source>
</evidence>
<keyword evidence="8" id="KW-1185">Reference proteome</keyword>
<dbReference type="InterPro" id="IPR036465">
    <property type="entry name" value="vWFA_dom_sf"/>
</dbReference>
<proteinExistence type="predicted"/>
<reference evidence="7 8" key="1">
    <citation type="submission" date="2019-02" db="EMBL/GenBank/DDBJ databases">
        <title>Deep-cultivation of Planctomycetes and their phenomic and genomic characterization uncovers novel biology.</title>
        <authorList>
            <person name="Wiegand S."/>
            <person name="Jogler M."/>
            <person name="Boedeker C."/>
            <person name="Pinto D."/>
            <person name="Vollmers J."/>
            <person name="Rivas-Marin E."/>
            <person name="Kohn T."/>
            <person name="Peeters S.H."/>
            <person name="Heuer A."/>
            <person name="Rast P."/>
            <person name="Oberbeckmann S."/>
            <person name="Bunk B."/>
            <person name="Jeske O."/>
            <person name="Meyerdierks A."/>
            <person name="Storesund J.E."/>
            <person name="Kallscheuer N."/>
            <person name="Luecker S."/>
            <person name="Lage O.M."/>
            <person name="Pohl T."/>
            <person name="Merkel B.J."/>
            <person name="Hornburger P."/>
            <person name="Mueller R.-W."/>
            <person name="Bruemmer F."/>
            <person name="Labrenz M."/>
            <person name="Spormann A.M."/>
            <person name="Op Den Camp H."/>
            <person name="Overmann J."/>
            <person name="Amann R."/>
            <person name="Jetten M.S.M."/>
            <person name="Mascher T."/>
            <person name="Medema M.H."/>
            <person name="Devos D.P."/>
            <person name="Kaster A.-K."/>
            <person name="Ovreas L."/>
            <person name="Rohde M."/>
            <person name="Galperin M.Y."/>
            <person name="Jogler C."/>
        </authorList>
    </citation>
    <scope>NUCLEOTIDE SEQUENCE [LARGE SCALE GENOMIC DNA]</scope>
    <source>
        <strain evidence="7 8">Poly41</strain>
    </source>
</reference>
<dbReference type="AlphaFoldDB" id="A0A5C6D972"/>
<keyword evidence="2 5" id="KW-0812">Transmembrane</keyword>
<dbReference type="SMART" id="SM00327">
    <property type="entry name" value="VWA"/>
    <property type="match status" value="1"/>
</dbReference>
<dbReference type="InterPro" id="IPR050768">
    <property type="entry name" value="UPF0353/GerABKA_families"/>
</dbReference>
<organism evidence="7 8">
    <name type="scientific">Novipirellula artificiosorum</name>
    <dbReference type="NCBI Taxonomy" id="2528016"/>
    <lineage>
        <taxon>Bacteria</taxon>
        <taxon>Pseudomonadati</taxon>
        <taxon>Planctomycetota</taxon>
        <taxon>Planctomycetia</taxon>
        <taxon>Pirellulales</taxon>
        <taxon>Pirellulaceae</taxon>
        <taxon>Novipirellula</taxon>
    </lineage>
</organism>